<proteinExistence type="predicted"/>
<feature type="transmembrane region" description="Helical" evidence="1">
    <location>
        <begin position="155"/>
        <end position="175"/>
    </location>
</feature>
<dbReference type="Gene3D" id="1.20.1530.20">
    <property type="match status" value="1"/>
</dbReference>
<keyword evidence="1" id="KW-0812">Transmembrane</keyword>
<dbReference type="InterPro" id="IPR038770">
    <property type="entry name" value="Na+/solute_symporter_sf"/>
</dbReference>
<feature type="chain" id="PRO_5042832332" evidence="2">
    <location>
        <begin position="31"/>
        <end position="277"/>
    </location>
</feature>
<evidence type="ECO:0000256" key="1">
    <source>
        <dbReference type="SAM" id="Phobius"/>
    </source>
</evidence>
<keyword evidence="2" id="KW-0732">Signal</keyword>
<gene>
    <name evidence="3" type="ORF">TMSB3V08_LOCUS6511</name>
</gene>
<reference evidence="3" key="1">
    <citation type="submission" date="2020-11" db="EMBL/GenBank/DDBJ databases">
        <authorList>
            <person name="Tran Van P."/>
        </authorList>
    </citation>
    <scope>NUCLEOTIDE SEQUENCE</scope>
</reference>
<feature type="signal peptide" evidence="2">
    <location>
        <begin position="1"/>
        <end position="30"/>
    </location>
</feature>
<name>A0A7R9HNU7_9NEOP</name>
<evidence type="ECO:0000256" key="2">
    <source>
        <dbReference type="SAM" id="SignalP"/>
    </source>
</evidence>
<dbReference type="EMBL" id="OB794190">
    <property type="protein sequence ID" value="CAD7429735.1"/>
    <property type="molecule type" value="Genomic_DNA"/>
</dbReference>
<organism evidence="3">
    <name type="scientific">Timema monikensis</name>
    <dbReference type="NCBI Taxonomy" id="170555"/>
    <lineage>
        <taxon>Eukaryota</taxon>
        <taxon>Metazoa</taxon>
        <taxon>Ecdysozoa</taxon>
        <taxon>Arthropoda</taxon>
        <taxon>Hexapoda</taxon>
        <taxon>Insecta</taxon>
        <taxon>Pterygota</taxon>
        <taxon>Neoptera</taxon>
        <taxon>Polyneoptera</taxon>
        <taxon>Phasmatodea</taxon>
        <taxon>Timematodea</taxon>
        <taxon>Timematoidea</taxon>
        <taxon>Timematidae</taxon>
        <taxon>Timema</taxon>
    </lineage>
</organism>
<accession>A0A7R9HNU7</accession>
<evidence type="ECO:0000313" key="3">
    <source>
        <dbReference type="EMBL" id="CAD7429735.1"/>
    </source>
</evidence>
<dbReference type="AlphaFoldDB" id="A0A7R9HNU7"/>
<sequence length="277" mass="29761">MAGVGAAMLPPCSALPYVVLLVGILSGVATQTTTNKIWDVVFDPDKVVDLNKDTVATVTFTTTDLTREDVDTGVVTVVADGNGWVASPEPPDKRFVLSNESVEGLSWSSSFNVTGNFLGYAVLRLQLIRRDGVLVKESRPLQVTVVRGVRVIDTLFTFTVAILVSIIYINFGCALEWSIFKKTVKKPVGPAIGFCSQFLFMPLFVQLATPSTSSIQFVQLATPSTSSIQFVQLATPSTSSIQFVQLATPSTSSIQFVQLATPSTISIQFVQLAMPVG</sequence>
<protein>
    <submittedName>
        <fullName evidence="3">Uncharacterized protein</fullName>
    </submittedName>
</protein>
<keyword evidence="1" id="KW-1133">Transmembrane helix</keyword>
<keyword evidence="1" id="KW-0472">Membrane</keyword>